<dbReference type="SMART" id="SM00830">
    <property type="entry name" value="CM_2"/>
    <property type="match status" value="1"/>
</dbReference>
<comment type="caution">
    <text evidence="4">The sequence shown here is derived from an EMBL/GenBank/DDBJ whole genome shotgun (WGS) entry which is preliminary data.</text>
</comment>
<dbReference type="RefSeq" id="WP_311618665.1">
    <property type="nucleotide sequence ID" value="NZ_JAVREV010000009.1"/>
</dbReference>
<keyword evidence="5" id="KW-1185">Reference proteome</keyword>
<dbReference type="Proteomes" id="UP001183615">
    <property type="component" value="Unassembled WGS sequence"/>
</dbReference>
<dbReference type="InterPro" id="IPR036979">
    <property type="entry name" value="CM_dom_sf"/>
</dbReference>
<keyword evidence="1 4" id="KW-0413">Isomerase</keyword>
<gene>
    <name evidence="4" type="ORF">RM779_17605</name>
</gene>
<protein>
    <submittedName>
        <fullName evidence="4">Chorismate mutase</fullName>
        <ecNumber evidence="4">5.4.99.5</ecNumber>
    </submittedName>
</protein>
<accession>A0ABU2S5Z5</accession>
<keyword evidence="2" id="KW-0732">Signal</keyword>
<feature type="signal peptide" evidence="2">
    <location>
        <begin position="1"/>
        <end position="30"/>
    </location>
</feature>
<dbReference type="PROSITE" id="PS51168">
    <property type="entry name" value="CHORISMATE_MUT_2"/>
    <property type="match status" value="1"/>
</dbReference>
<proteinExistence type="predicted"/>
<dbReference type="InterPro" id="IPR002701">
    <property type="entry name" value="CM_II_prokaryot"/>
</dbReference>
<dbReference type="SUPFAM" id="SSF48600">
    <property type="entry name" value="Chorismate mutase II"/>
    <property type="match status" value="1"/>
</dbReference>
<dbReference type="InterPro" id="IPR036263">
    <property type="entry name" value="Chorismate_II_sf"/>
</dbReference>
<evidence type="ECO:0000259" key="3">
    <source>
        <dbReference type="PROSITE" id="PS51168"/>
    </source>
</evidence>
<feature type="domain" description="Chorismate mutase" evidence="3">
    <location>
        <begin position="1"/>
        <end position="110"/>
    </location>
</feature>
<reference evidence="5" key="1">
    <citation type="submission" date="2023-07" db="EMBL/GenBank/DDBJ databases">
        <title>30 novel species of actinomycetes from the DSMZ collection.</title>
        <authorList>
            <person name="Nouioui I."/>
        </authorList>
    </citation>
    <scope>NUCLEOTIDE SEQUENCE [LARGE SCALE GENOMIC DNA]</scope>
    <source>
        <strain evidence="5">DSM 41886</strain>
    </source>
</reference>
<dbReference type="PANTHER" id="PTHR38041:SF2">
    <property type="entry name" value="SECRETED CHORISMATE MUTASE"/>
    <property type="match status" value="1"/>
</dbReference>
<feature type="chain" id="PRO_5046235796" evidence="2">
    <location>
        <begin position="31"/>
        <end position="205"/>
    </location>
</feature>
<dbReference type="GO" id="GO:0004106">
    <property type="term" value="F:chorismate mutase activity"/>
    <property type="evidence" value="ECO:0007669"/>
    <property type="project" value="UniProtKB-EC"/>
</dbReference>
<dbReference type="Pfam" id="PF01817">
    <property type="entry name" value="CM_2"/>
    <property type="match status" value="1"/>
</dbReference>
<dbReference type="EC" id="5.4.99.5" evidence="4"/>
<evidence type="ECO:0000313" key="5">
    <source>
        <dbReference type="Proteomes" id="UP001183615"/>
    </source>
</evidence>
<sequence>MTGIRLLRRALPAAVLLPLALLGGAPPAAAAPADPLHRVAQASERRLATAADVAAVKWATGAPVDDPAREDEVLARGRALAAGAGLDPAVAERVLADQIAASKTVQRALHRRWAVGPASRPATEPGGLAGVRGEIDAADRALVAALAAAAPQRDAPACARRLAVRRTHVALERRLDGLRSRALAQSLASVCPGAGPRAPGVSAPG</sequence>
<evidence type="ECO:0000313" key="4">
    <source>
        <dbReference type="EMBL" id="MDT0444399.1"/>
    </source>
</evidence>
<dbReference type="InterPro" id="IPR051331">
    <property type="entry name" value="Chorismate_mutase-related"/>
</dbReference>
<dbReference type="EMBL" id="JAVREV010000009">
    <property type="protein sequence ID" value="MDT0444399.1"/>
    <property type="molecule type" value="Genomic_DNA"/>
</dbReference>
<organism evidence="4 5">
    <name type="scientific">Streptomyces johnsoniae</name>
    <dbReference type="NCBI Taxonomy" id="3075532"/>
    <lineage>
        <taxon>Bacteria</taxon>
        <taxon>Bacillati</taxon>
        <taxon>Actinomycetota</taxon>
        <taxon>Actinomycetes</taxon>
        <taxon>Kitasatosporales</taxon>
        <taxon>Streptomycetaceae</taxon>
        <taxon>Streptomyces</taxon>
    </lineage>
</organism>
<evidence type="ECO:0000256" key="2">
    <source>
        <dbReference type="SAM" id="SignalP"/>
    </source>
</evidence>
<name>A0ABU2S5Z5_9ACTN</name>
<dbReference type="Gene3D" id="1.20.59.10">
    <property type="entry name" value="Chorismate mutase"/>
    <property type="match status" value="1"/>
</dbReference>
<evidence type="ECO:0000256" key="1">
    <source>
        <dbReference type="ARBA" id="ARBA00023235"/>
    </source>
</evidence>
<dbReference type="PANTHER" id="PTHR38041">
    <property type="entry name" value="CHORISMATE MUTASE"/>
    <property type="match status" value="1"/>
</dbReference>